<dbReference type="Proteomes" id="UP000242525">
    <property type="component" value="Unassembled WGS sequence"/>
</dbReference>
<comment type="caution">
    <text evidence="1">The sequence shown here is derived from an EMBL/GenBank/DDBJ whole genome shotgun (WGS) entry which is preliminary data.</text>
</comment>
<dbReference type="AlphaFoldDB" id="A0A0J9XF19"/>
<proteinExistence type="predicted"/>
<evidence type="ECO:0000313" key="1">
    <source>
        <dbReference type="EMBL" id="CDO55844.1"/>
    </source>
</evidence>
<organism evidence="1 2">
    <name type="scientific">Geotrichum candidum</name>
    <name type="common">Oospora lactis</name>
    <name type="synonym">Dipodascus geotrichum</name>
    <dbReference type="NCBI Taxonomy" id="1173061"/>
    <lineage>
        <taxon>Eukaryota</taxon>
        <taxon>Fungi</taxon>
        <taxon>Dikarya</taxon>
        <taxon>Ascomycota</taxon>
        <taxon>Saccharomycotina</taxon>
        <taxon>Dipodascomycetes</taxon>
        <taxon>Dipodascales</taxon>
        <taxon>Dipodascaceae</taxon>
        <taxon>Geotrichum</taxon>
    </lineage>
</organism>
<protein>
    <submittedName>
        <fullName evidence="1">Uncharacterized protein</fullName>
    </submittedName>
</protein>
<gene>
    <name evidence="1" type="ORF">BN980_GECA12s03178g</name>
</gene>
<keyword evidence="2" id="KW-1185">Reference proteome</keyword>
<sequence length="127" mass="14809">MSRLSSQVLFGHEHRSEPEKFLTRLRHPQRLFKKKKNPKLVQKVTTTSFITSLEHIDLNEKGGCFLLLLLLLTLDAILSDVPKLKTQPWYPQERERSNEKRTGCCAGFRLRRMELTVNFGNLRQCGD</sequence>
<dbReference type="EMBL" id="CCBN010000012">
    <property type="protein sequence ID" value="CDO55844.1"/>
    <property type="molecule type" value="Genomic_DNA"/>
</dbReference>
<accession>A0A0J9XF19</accession>
<evidence type="ECO:0000313" key="2">
    <source>
        <dbReference type="Proteomes" id="UP000242525"/>
    </source>
</evidence>
<reference evidence="1" key="1">
    <citation type="submission" date="2014-03" db="EMBL/GenBank/DDBJ databases">
        <authorList>
            <person name="Casaregola S."/>
        </authorList>
    </citation>
    <scope>NUCLEOTIDE SEQUENCE [LARGE SCALE GENOMIC DNA]</scope>
    <source>
        <strain evidence="1">CLIB 918</strain>
    </source>
</reference>
<name>A0A0J9XF19_GEOCN</name>